<evidence type="ECO:0000256" key="1">
    <source>
        <dbReference type="SAM" id="Phobius"/>
    </source>
</evidence>
<reference evidence="2" key="1">
    <citation type="submission" date="2021-01" db="EMBL/GenBank/DDBJ databases">
        <authorList>
            <person name="Corre E."/>
            <person name="Pelletier E."/>
            <person name="Niang G."/>
            <person name="Scheremetjew M."/>
            <person name="Finn R."/>
            <person name="Kale V."/>
            <person name="Holt S."/>
            <person name="Cochrane G."/>
            <person name="Meng A."/>
            <person name="Brown T."/>
            <person name="Cohen L."/>
        </authorList>
    </citation>
    <scope>NUCLEOTIDE SEQUENCE</scope>
    <source>
        <strain evidence="2">SAG 11-49</strain>
    </source>
</reference>
<accession>A0A7S0WN73</accession>
<keyword evidence="1" id="KW-0472">Membrane</keyword>
<evidence type="ECO:0000313" key="2">
    <source>
        <dbReference type="EMBL" id="CAD8674546.1"/>
    </source>
</evidence>
<keyword evidence="1" id="KW-1133">Transmembrane helix</keyword>
<organism evidence="2">
    <name type="scientific">Chlamydomonas leiostraca</name>
    <dbReference type="NCBI Taxonomy" id="1034604"/>
    <lineage>
        <taxon>Eukaryota</taxon>
        <taxon>Viridiplantae</taxon>
        <taxon>Chlorophyta</taxon>
        <taxon>core chlorophytes</taxon>
        <taxon>Chlorophyceae</taxon>
        <taxon>CS clade</taxon>
        <taxon>Chlamydomonadales</taxon>
        <taxon>Chlamydomonadaceae</taxon>
        <taxon>Chlamydomonas</taxon>
    </lineage>
</organism>
<feature type="transmembrane region" description="Helical" evidence="1">
    <location>
        <begin position="43"/>
        <end position="62"/>
    </location>
</feature>
<dbReference type="AlphaFoldDB" id="A0A7S0WN73"/>
<sequence length="135" mass="15155">MSFDTVVEWHSHQVQNLQVAYEFFLQAYNSKQVPALDQLERDVQMTLIYTAILATILVVRPLRRVVFQTLESILTVILLLILILLVLGLPFGVIYIAVKGLTFLSISLLRTFPQLQAVVDQAQAAISSALSNLRS</sequence>
<keyword evidence="1" id="KW-0812">Transmembrane</keyword>
<proteinExistence type="predicted"/>
<feature type="transmembrane region" description="Helical" evidence="1">
    <location>
        <begin position="74"/>
        <end position="98"/>
    </location>
</feature>
<gene>
    <name evidence="2" type="ORF">CLEI1391_LOCUS6406</name>
</gene>
<dbReference type="EMBL" id="HBFB01011316">
    <property type="protein sequence ID" value="CAD8674546.1"/>
    <property type="molecule type" value="Transcribed_RNA"/>
</dbReference>
<protein>
    <submittedName>
        <fullName evidence="2">Uncharacterized protein</fullName>
    </submittedName>
</protein>
<name>A0A7S0WN73_9CHLO</name>